<dbReference type="InterPro" id="IPR006274">
    <property type="entry name" value="CarbamoylP_synth_ssu"/>
</dbReference>
<comment type="pathway">
    <text evidence="2 11">Amino-acid biosynthesis; L-arginine biosynthesis; carbamoyl phosphate from bicarbonate: step 1/1.</text>
</comment>
<dbReference type="PROSITE" id="PS51273">
    <property type="entry name" value="GATASE_TYPE_1"/>
    <property type="match status" value="1"/>
</dbReference>
<dbReference type="Pfam" id="PF00988">
    <property type="entry name" value="CPSase_sm_chain"/>
    <property type="match status" value="1"/>
</dbReference>
<feature type="active site" evidence="11">
    <location>
        <position position="332"/>
    </location>
</feature>
<evidence type="ECO:0000313" key="14">
    <source>
        <dbReference type="Proteomes" id="UP000318093"/>
    </source>
</evidence>
<dbReference type="GO" id="GO:0004359">
    <property type="term" value="F:glutaminase activity"/>
    <property type="evidence" value="ECO:0007669"/>
    <property type="project" value="RHEA"/>
</dbReference>
<dbReference type="GO" id="GO:0006526">
    <property type="term" value="P:L-arginine biosynthetic process"/>
    <property type="evidence" value="ECO:0007669"/>
    <property type="project" value="UniProtKB-UniRule"/>
</dbReference>
<feature type="binding site" evidence="11">
    <location>
        <position position="252"/>
    </location>
    <ligand>
        <name>L-glutamine</name>
        <dbReference type="ChEBI" id="CHEBI:58359"/>
    </ligand>
</feature>
<dbReference type="EMBL" id="VBAN01000386">
    <property type="protein sequence ID" value="TMI78794.1"/>
    <property type="molecule type" value="Genomic_DNA"/>
</dbReference>
<evidence type="ECO:0000256" key="9">
    <source>
        <dbReference type="ARBA" id="ARBA00048816"/>
    </source>
</evidence>
<accession>A0A537J5G0</accession>
<dbReference type="CDD" id="cd01744">
    <property type="entry name" value="GATase1_CPSase"/>
    <property type="match status" value="1"/>
</dbReference>
<dbReference type="FunFam" id="3.50.30.20:FF:000001">
    <property type="entry name" value="Carbamoyl-phosphate synthase small chain"/>
    <property type="match status" value="1"/>
</dbReference>
<feature type="active site" description="Nucleophile" evidence="11">
    <location>
        <position position="248"/>
    </location>
</feature>
<evidence type="ECO:0000256" key="7">
    <source>
        <dbReference type="ARBA" id="ARBA00022962"/>
    </source>
</evidence>
<feature type="binding site" evidence="11">
    <location>
        <position position="293"/>
    </location>
    <ligand>
        <name>L-glutamine</name>
        <dbReference type="ChEBI" id="CHEBI:58359"/>
    </ligand>
</feature>
<feature type="region of interest" description="CPSase" evidence="11">
    <location>
        <begin position="1"/>
        <end position="172"/>
    </location>
</feature>
<dbReference type="SUPFAM" id="SSF52021">
    <property type="entry name" value="Carbamoyl phosphate synthetase, small subunit N-terminal domain"/>
    <property type="match status" value="1"/>
</dbReference>
<dbReference type="GO" id="GO:0044205">
    <property type="term" value="P:'de novo' UMP biosynthetic process"/>
    <property type="evidence" value="ECO:0007669"/>
    <property type="project" value="UniProtKB-UniRule"/>
</dbReference>
<dbReference type="GO" id="GO:0006541">
    <property type="term" value="P:glutamine metabolic process"/>
    <property type="evidence" value="ECO:0007669"/>
    <property type="project" value="InterPro"/>
</dbReference>
<feature type="binding site" evidence="11">
    <location>
        <position position="223"/>
    </location>
    <ligand>
        <name>L-glutamine</name>
        <dbReference type="ChEBI" id="CHEBI:58359"/>
    </ligand>
</feature>
<dbReference type="NCBIfam" id="NF009475">
    <property type="entry name" value="PRK12838.1"/>
    <property type="match status" value="1"/>
</dbReference>
<comment type="catalytic activity">
    <reaction evidence="10 11">
        <text>L-glutamine + H2O = L-glutamate + NH4(+)</text>
        <dbReference type="Rhea" id="RHEA:15889"/>
        <dbReference type="ChEBI" id="CHEBI:15377"/>
        <dbReference type="ChEBI" id="CHEBI:28938"/>
        <dbReference type="ChEBI" id="CHEBI:29985"/>
        <dbReference type="ChEBI" id="CHEBI:58359"/>
    </reaction>
</comment>
<feature type="binding site" evidence="11">
    <location>
        <position position="249"/>
    </location>
    <ligand>
        <name>L-glutamine</name>
        <dbReference type="ChEBI" id="CHEBI:58359"/>
    </ligand>
</feature>
<dbReference type="NCBIfam" id="TIGR01368">
    <property type="entry name" value="CPSaseIIsmall"/>
    <property type="match status" value="1"/>
</dbReference>
<keyword evidence="8 11" id="KW-0665">Pyrimidine biosynthesis</keyword>
<keyword evidence="5 11" id="KW-0547">Nucleotide-binding</keyword>
<keyword evidence="4 11" id="KW-0436">Ligase</keyword>
<evidence type="ECO:0000256" key="8">
    <source>
        <dbReference type="ARBA" id="ARBA00022975"/>
    </source>
</evidence>
<dbReference type="HAMAP" id="MF_01209">
    <property type="entry name" value="CPSase_S_chain"/>
    <property type="match status" value="1"/>
</dbReference>
<keyword evidence="11" id="KW-0028">Amino-acid biosynthesis</keyword>
<evidence type="ECO:0000256" key="4">
    <source>
        <dbReference type="ARBA" id="ARBA00022598"/>
    </source>
</evidence>
<feature type="binding site" evidence="11">
    <location>
        <position position="290"/>
    </location>
    <ligand>
        <name>L-glutamine</name>
        <dbReference type="ChEBI" id="CHEBI:58359"/>
    </ligand>
</feature>
<evidence type="ECO:0000256" key="5">
    <source>
        <dbReference type="ARBA" id="ARBA00022741"/>
    </source>
</evidence>
<reference evidence="13 14" key="1">
    <citation type="journal article" date="2019" name="Nat. Microbiol.">
        <title>Mediterranean grassland soil C-N compound turnover is dependent on rainfall and depth, and is mediated by genomically divergent microorganisms.</title>
        <authorList>
            <person name="Diamond S."/>
            <person name="Andeer P.F."/>
            <person name="Li Z."/>
            <person name="Crits-Christoph A."/>
            <person name="Burstein D."/>
            <person name="Anantharaman K."/>
            <person name="Lane K.R."/>
            <person name="Thomas B.C."/>
            <person name="Pan C."/>
            <person name="Northen T.R."/>
            <person name="Banfield J.F."/>
        </authorList>
    </citation>
    <scope>NUCLEOTIDE SEQUENCE [LARGE SCALE GENOMIC DNA]</scope>
    <source>
        <strain evidence="13">NP_6</strain>
    </source>
</reference>
<organism evidence="13 14">
    <name type="scientific">Candidatus Segetimicrobium genomatis</name>
    <dbReference type="NCBI Taxonomy" id="2569760"/>
    <lineage>
        <taxon>Bacteria</taxon>
        <taxon>Bacillati</taxon>
        <taxon>Candidatus Sysuimicrobiota</taxon>
        <taxon>Candidatus Sysuimicrobiia</taxon>
        <taxon>Candidatus Sysuimicrobiales</taxon>
        <taxon>Candidatus Segetimicrobiaceae</taxon>
        <taxon>Candidatus Segetimicrobium</taxon>
    </lineage>
</organism>
<evidence type="ECO:0000259" key="12">
    <source>
        <dbReference type="SMART" id="SM01097"/>
    </source>
</evidence>
<dbReference type="Pfam" id="PF00117">
    <property type="entry name" value="GATase"/>
    <property type="match status" value="1"/>
</dbReference>
<comment type="function">
    <text evidence="11">Small subunit of the glutamine-dependent carbamoyl phosphate synthetase (CPSase). CPSase catalyzes the formation of carbamoyl phosphate from the ammonia moiety of glutamine, carbonate, and phosphate donated by ATP, constituting the first step of 2 biosynthetic pathways, one leading to arginine and/or urea and the other to pyrimidine nucleotides. The small subunit (glutamine amidotransferase) binds and cleaves glutamine to supply the large subunit with the substrate ammonia.</text>
</comment>
<feature type="active site" evidence="11">
    <location>
        <position position="334"/>
    </location>
</feature>
<keyword evidence="6 11" id="KW-0067">ATP-binding</keyword>
<evidence type="ECO:0000256" key="6">
    <source>
        <dbReference type="ARBA" id="ARBA00022840"/>
    </source>
</evidence>
<dbReference type="SUPFAM" id="SSF52317">
    <property type="entry name" value="Class I glutamine amidotransferase-like"/>
    <property type="match status" value="1"/>
</dbReference>
<feature type="domain" description="Carbamoyl-phosphate synthase small subunit N-terminal" evidence="12">
    <location>
        <begin position="1"/>
        <end position="131"/>
    </location>
</feature>
<comment type="pathway">
    <text evidence="1 11">Pyrimidine metabolism; UMP biosynthesis via de novo pathway; (S)-dihydroorotate from bicarbonate: step 1/3.</text>
</comment>
<dbReference type="SMART" id="SM01097">
    <property type="entry name" value="CPSase_sm_chain"/>
    <property type="match status" value="1"/>
</dbReference>
<sequence length="372" mass="40124">MRARIALEDGLVLAGRAIGEAGCAGGEVVFTTAMTGYQEVLSDPSYEGQIVTMAYPLIGNYGVNGEAWESSRPHVAGFVVGEAAGRPNHWRSEGSLTTLLARCEVVGIAGVDTRCLVRHLRTHGLQRGVVSSEDAPDADLVARARALPDIGTLDLVGRVSTPRVQRHIGSGPRVAVLDCGVKWGIVENLRRRGCDTWVLPHRTSAEEILDLRPAGLVLSPGPGDPKMLAHQVAQVRRLWERLPIFGICLGHQLIGRAAGAETFKLPYGHRGSNQPVKDLERGRVCVTTQNHGYAVDEAALEPDVIVTHRNLNDGTVEGLRHRRLPIISVQYHPEGRPGPLDSAYLFEQWMSMIAPPGHPEAAHSGAALDAAR</sequence>
<keyword evidence="7 11" id="KW-0315">Glutamine amidotransferase</keyword>
<dbReference type="PANTHER" id="PTHR43418:SF7">
    <property type="entry name" value="CARBAMOYL-PHOSPHATE SYNTHASE SMALL CHAIN"/>
    <property type="match status" value="1"/>
</dbReference>
<evidence type="ECO:0000313" key="13">
    <source>
        <dbReference type="EMBL" id="TMI78794.1"/>
    </source>
</evidence>
<evidence type="ECO:0000256" key="11">
    <source>
        <dbReference type="HAMAP-Rule" id="MF_01209"/>
    </source>
</evidence>
<comment type="caution">
    <text evidence="13">The sequence shown here is derived from an EMBL/GenBank/DDBJ whole genome shotgun (WGS) entry which is preliminary data.</text>
</comment>
<dbReference type="UniPathway" id="UPA00070">
    <property type="reaction ID" value="UER00115"/>
</dbReference>
<dbReference type="InterPro" id="IPR050472">
    <property type="entry name" value="Anth_synth/Amidotransfase"/>
</dbReference>
<dbReference type="UniPathway" id="UPA00068">
    <property type="reaction ID" value="UER00171"/>
</dbReference>
<dbReference type="EC" id="6.3.5.5" evidence="11"/>
<protein>
    <recommendedName>
        <fullName evidence="11">Carbamoyl phosphate synthase small chain</fullName>
        <ecNumber evidence="11">6.3.5.5</ecNumber>
    </recommendedName>
    <alternativeName>
        <fullName evidence="11">Carbamoyl phosphate synthetase glutamine chain</fullName>
    </alternativeName>
</protein>
<dbReference type="InterPro" id="IPR002474">
    <property type="entry name" value="CarbamoylP_synth_ssu_N"/>
</dbReference>
<dbReference type="PRINTS" id="PR00096">
    <property type="entry name" value="GATASE"/>
</dbReference>
<keyword evidence="11" id="KW-0055">Arginine biosynthesis</keyword>
<dbReference type="InterPro" id="IPR029062">
    <property type="entry name" value="Class_I_gatase-like"/>
</dbReference>
<dbReference type="PRINTS" id="PR00099">
    <property type="entry name" value="CPSGATASE"/>
</dbReference>
<proteinExistence type="inferred from homology"/>
<dbReference type="Gene3D" id="3.40.50.880">
    <property type="match status" value="1"/>
</dbReference>
<comment type="similarity">
    <text evidence="3 11">Belongs to the CarA family.</text>
</comment>
<dbReference type="InterPro" id="IPR035686">
    <property type="entry name" value="CPSase_GATase1"/>
</dbReference>
<evidence type="ECO:0000256" key="1">
    <source>
        <dbReference type="ARBA" id="ARBA00004812"/>
    </source>
</evidence>
<evidence type="ECO:0000256" key="2">
    <source>
        <dbReference type="ARBA" id="ARBA00005077"/>
    </source>
</evidence>
<feature type="binding site" evidence="11">
    <location>
        <position position="292"/>
    </location>
    <ligand>
        <name>L-glutamine</name>
        <dbReference type="ChEBI" id="CHEBI:58359"/>
    </ligand>
</feature>
<evidence type="ECO:0000256" key="3">
    <source>
        <dbReference type="ARBA" id="ARBA00007800"/>
    </source>
</evidence>
<dbReference type="InterPro" id="IPR036480">
    <property type="entry name" value="CarbP_synth_ssu_N_sf"/>
</dbReference>
<dbReference type="Gene3D" id="3.50.30.20">
    <property type="entry name" value="Carbamoyl-phosphate synthase small subunit, N-terminal domain"/>
    <property type="match status" value="1"/>
</dbReference>
<feature type="binding site" evidence="11">
    <location>
        <position position="221"/>
    </location>
    <ligand>
        <name>L-glutamine</name>
        <dbReference type="ChEBI" id="CHEBI:58359"/>
    </ligand>
</feature>
<dbReference type="InterPro" id="IPR017926">
    <property type="entry name" value="GATASE"/>
</dbReference>
<feature type="binding site" evidence="11">
    <location>
        <position position="45"/>
    </location>
    <ligand>
        <name>L-glutamine</name>
        <dbReference type="ChEBI" id="CHEBI:58359"/>
    </ligand>
</feature>
<dbReference type="AlphaFoldDB" id="A0A537J5G0"/>
<dbReference type="Proteomes" id="UP000318093">
    <property type="component" value="Unassembled WGS sequence"/>
</dbReference>
<evidence type="ECO:0000256" key="10">
    <source>
        <dbReference type="ARBA" id="ARBA00049285"/>
    </source>
</evidence>
<comment type="catalytic activity">
    <reaction evidence="9 11">
        <text>hydrogencarbonate + L-glutamine + 2 ATP + H2O = carbamoyl phosphate + L-glutamate + 2 ADP + phosphate + 2 H(+)</text>
        <dbReference type="Rhea" id="RHEA:18633"/>
        <dbReference type="ChEBI" id="CHEBI:15377"/>
        <dbReference type="ChEBI" id="CHEBI:15378"/>
        <dbReference type="ChEBI" id="CHEBI:17544"/>
        <dbReference type="ChEBI" id="CHEBI:29985"/>
        <dbReference type="ChEBI" id="CHEBI:30616"/>
        <dbReference type="ChEBI" id="CHEBI:43474"/>
        <dbReference type="ChEBI" id="CHEBI:58228"/>
        <dbReference type="ChEBI" id="CHEBI:58359"/>
        <dbReference type="ChEBI" id="CHEBI:456216"/>
        <dbReference type="EC" id="6.3.5.5"/>
    </reaction>
</comment>
<dbReference type="GO" id="GO:0005524">
    <property type="term" value="F:ATP binding"/>
    <property type="evidence" value="ECO:0007669"/>
    <property type="project" value="UniProtKB-UniRule"/>
</dbReference>
<dbReference type="PANTHER" id="PTHR43418">
    <property type="entry name" value="MULTIFUNCTIONAL TRYPTOPHAN BIOSYNTHESIS PROTEIN-RELATED"/>
    <property type="match status" value="1"/>
</dbReference>
<dbReference type="GO" id="GO:0006207">
    <property type="term" value="P:'de novo' pyrimidine nucleobase biosynthetic process"/>
    <property type="evidence" value="ECO:0007669"/>
    <property type="project" value="InterPro"/>
</dbReference>
<comment type="subunit">
    <text evidence="11">Composed of two chains; the small (or glutamine) chain promotes the hydrolysis of glutamine to ammonia, which is used by the large (or ammonia) chain to synthesize carbamoyl phosphate. Tetramer of heterodimers (alpha,beta)4.</text>
</comment>
<dbReference type="GO" id="GO:0004088">
    <property type="term" value="F:carbamoyl-phosphate synthase (glutamine-hydrolyzing) activity"/>
    <property type="evidence" value="ECO:0007669"/>
    <property type="project" value="UniProtKB-UniRule"/>
</dbReference>
<gene>
    <name evidence="11 13" type="primary">carA</name>
    <name evidence="13" type="ORF">E6H03_11440</name>
</gene>
<name>A0A537J5G0_9BACT</name>
<dbReference type="PRINTS" id="PR00097">
    <property type="entry name" value="ANTSNTHASEII"/>
</dbReference>